<dbReference type="SUPFAM" id="SSF52833">
    <property type="entry name" value="Thioredoxin-like"/>
    <property type="match status" value="1"/>
</dbReference>
<protein>
    <recommendedName>
        <fullName evidence="7">Thioredoxin domain-containing protein</fullName>
    </recommendedName>
</protein>
<evidence type="ECO:0000256" key="3">
    <source>
        <dbReference type="ARBA" id="ARBA00023002"/>
    </source>
</evidence>
<dbReference type="InterPro" id="IPR012336">
    <property type="entry name" value="Thioredoxin-like_fold"/>
</dbReference>
<dbReference type="PROSITE" id="PS51352">
    <property type="entry name" value="THIOREDOXIN_2"/>
    <property type="match status" value="1"/>
</dbReference>
<evidence type="ECO:0000256" key="2">
    <source>
        <dbReference type="ARBA" id="ARBA00022729"/>
    </source>
</evidence>
<evidence type="ECO:0000256" key="6">
    <source>
        <dbReference type="SAM" id="Phobius"/>
    </source>
</evidence>
<keyword evidence="6" id="KW-1133">Transmembrane helix</keyword>
<proteinExistence type="inferred from homology"/>
<keyword evidence="2" id="KW-0732">Signal</keyword>
<organism evidence="8 9">
    <name type="scientific">Candidatus Veblenbacteria bacterium RIFOXYA2_FULL_43_9</name>
    <dbReference type="NCBI Taxonomy" id="1802425"/>
    <lineage>
        <taxon>Bacteria</taxon>
        <taxon>Candidatus Vebleniibacteriota</taxon>
    </lineage>
</organism>
<keyword evidence="6" id="KW-0472">Membrane</keyword>
<feature type="transmembrane region" description="Helical" evidence="6">
    <location>
        <begin position="33"/>
        <end position="57"/>
    </location>
</feature>
<reference evidence="8 9" key="1">
    <citation type="journal article" date="2016" name="Nat. Commun.">
        <title>Thousands of microbial genomes shed light on interconnected biogeochemical processes in an aquifer system.</title>
        <authorList>
            <person name="Anantharaman K."/>
            <person name="Brown C.T."/>
            <person name="Hug L.A."/>
            <person name="Sharon I."/>
            <person name="Castelle C.J."/>
            <person name="Probst A.J."/>
            <person name="Thomas B.C."/>
            <person name="Singh A."/>
            <person name="Wilkins M.J."/>
            <person name="Karaoz U."/>
            <person name="Brodie E.L."/>
            <person name="Williams K.H."/>
            <person name="Hubbard S.S."/>
            <person name="Banfield J.F."/>
        </authorList>
    </citation>
    <scope>NUCLEOTIDE SEQUENCE [LARGE SCALE GENOMIC DNA]</scope>
</reference>
<name>A0A1G2Q4D4_9BACT</name>
<evidence type="ECO:0000313" key="9">
    <source>
        <dbReference type="Proteomes" id="UP000178936"/>
    </source>
</evidence>
<dbReference type="PANTHER" id="PTHR13887:SF14">
    <property type="entry name" value="DISULFIDE BOND FORMATION PROTEIN D"/>
    <property type="match status" value="1"/>
</dbReference>
<keyword evidence="3" id="KW-0560">Oxidoreductase</keyword>
<evidence type="ECO:0000313" key="8">
    <source>
        <dbReference type="EMBL" id="OHA54702.1"/>
    </source>
</evidence>
<dbReference type="PANTHER" id="PTHR13887">
    <property type="entry name" value="GLUTATHIONE S-TRANSFERASE KAPPA"/>
    <property type="match status" value="1"/>
</dbReference>
<evidence type="ECO:0000256" key="4">
    <source>
        <dbReference type="ARBA" id="ARBA00023157"/>
    </source>
</evidence>
<evidence type="ECO:0000256" key="1">
    <source>
        <dbReference type="ARBA" id="ARBA00005791"/>
    </source>
</evidence>
<accession>A0A1G2Q4D4</accession>
<dbReference type="EMBL" id="MHTB01000041">
    <property type="protein sequence ID" value="OHA54702.1"/>
    <property type="molecule type" value="Genomic_DNA"/>
</dbReference>
<gene>
    <name evidence="8" type="ORF">A2226_03915</name>
</gene>
<dbReference type="AlphaFoldDB" id="A0A1G2Q4D4"/>
<dbReference type="InterPro" id="IPR036249">
    <property type="entry name" value="Thioredoxin-like_sf"/>
</dbReference>
<keyword evidence="4" id="KW-1015">Disulfide bond</keyword>
<dbReference type="Proteomes" id="UP000178936">
    <property type="component" value="Unassembled WGS sequence"/>
</dbReference>
<keyword evidence="6" id="KW-0812">Transmembrane</keyword>
<dbReference type="Pfam" id="PF13462">
    <property type="entry name" value="Thioredoxin_4"/>
    <property type="match status" value="1"/>
</dbReference>
<dbReference type="GO" id="GO:0016491">
    <property type="term" value="F:oxidoreductase activity"/>
    <property type="evidence" value="ECO:0007669"/>
    <property type="project" value="UniProtKB-KW"/>
</dbReference>
<keyword evidence="5" id="KW-0676">Redox-active center</keyword>
<evidence type="ECO:0000256" key="5">
    <source>
        <dbReference type="ARBA" id="ARBA00023284"/>
    </source>
</evidence>
<dbReference type="Gene3D" id="3.40.30.10">
    <property type="entry name" value="Glutaredoxin"/>
    <property type="match status" value="1"/>
</dbReference>
<feature type="domain" description="Thioredoxin" evidence="7">
    <location>
        <begin position="75"/>
        <end position="268"/>
    </location>
</feature>
<evidence type="ECO:0000259" key="7">
    <source>
        <dbReference type="PROSITE" id="PS51352"/>
    </source>
</evidence>
<comment type="caution">
    <text evidence="8">The sequence shown here is derived from an EMBL/GenBank/DDBJ whole genome shotgun (WGS) entry which is preliminary data.</text>
</comment>
<sequence>MTTSITPPDTNISSITSITKQSIFAGSSPKLTFIMGIVSGVAAVSLAGFVLAVSYGLSGNIPGVKQPVGTSAPTATVGAPVPNQPAGPPANVTITVKPDDHIRGDASAPITLVEYSDLECPFCKSFHPGMRQLMQEYAGKVKWVYRHFPLSFHVNAQKEAEAAECAGKLGGNEKFWAYIDKIFERTTSNGTGFALDALVPLAKELDLNDARFKTCLDTGEFTAHVQQDLQEGVDFGVNGTPTTFVNGQPVEGAVPYEQLKAVVDSLLK</sequence>
<comment type="similarity">
    <text evidence="1">Belongs to the thioredoxin family. DsbA subfamily.</text>
</comment>
<dbReference type="InterPro" id="IPR013766">
    <property type="entry name" value="Thioredoxin_domain"/>
</dbReference>